<gene>
    <name evidence="2" type="ORF">GGP71_000474</name>
</gene>
<dbReference type="AlphaFoldDB" id="A0A9X2PW07"/>
<accession>A0A9X2PW07</accession>
<dbReference type="GO" id="GO:0004497">
    <property type="term" value="F:monooxygenase activity"/>
    <property type="evidence" value="ECO:0007669"/>
    <property type="project" value="UniProtKB-KW"/>
</dbReference>
<protein>
    <submittedName>
        <fullName evidence="2">Quinol monooxygenase YgiN</fullName>
    </submittedName>
</protein>
<dbReference type="RefSeq" id="WP_259079361.1">
    <property type="nucleotide sequence ID" value="NZ_JANUAU010000001.1"/>
</dbReference>
<sequence length="113" mass="12879">MLVRIVRMTFAPDKVDQFLAHFDEAAPHIRSVPGCRHLELWQGAEAPTVCTTYSQWKRAEALDEYRDSDLFRRTWSTVKPLFAERPRARSYTVTRSADAIDAAARDATDPGQP</sequence>
<dbReference type="InterPro" id="IPR007138">
    <property type="entry name" value="ABM_dom"/>
</dbReference>
<feature type="domain" description="ABM" evidence="1">
    <location>
        <begin position="2"/>
        <end position="93"/>
    </location>
</feature>
<evidence type="ECO:0000313" key="3">
    <source>
        <dbReference type="Proteomes" id="UP001155027"/>
    </source>
</evidence>
<name>A0A9X2PW07_9BACT</name>
<dbReference type="EMBL" id="JANUAU010000001">
    <property type="protein sequence ID" value="MCS3676578.1"/>
    <property type="molecule type" value="Genomic_DNA"/>
</dbReference>
<keyword evidence="2" id="KW-0503">Monooxygenase</keyword>
<dbReference type="Pfam" id="PF03992">
    <property type="entry name" value="ABM"/>
    <property type="match status" value="1"/>
</dbReference>
<reference evidence="2" key="1">
    <citation type="submission" date="2022-08" db="EMBL/GenBank/DDBJ databases">
        <title>Genomic Encyclopedia of Type Strains, Phase V (KMG-V): Genome sequencing to study the core and pangenomes of soil and plant-associated prokaryotes.</title>
        <authorList>
            <person name="Whitman W."/>
        </authorList>
    </citation>
    <scope>NUCLEOTIDE SEQUENCE</scope>
    <source>
        <strain evidence="2">0</strain>
    </source>
</reference>
<dbReference type="SUPFAM" id="SSF54909">
    <property type="entry name" value="Dimeric alpha+beta barrel"/>
    <property type="match status" value="1"/>
</dbReference>
<evidence type="ECO:0000313" key="2">
    <source>
        <dbReference type="EMBL" id="MCS3676578.1"/>
    </source>
</evidence>
<proteinExistence type="predicted"/>
<dbReference type="Proteomes" id="UP001155027">
    <property type="component" value="Unassembled WGS sequence"/>
</dbReference>
<dbReference type="Gene3D" id="3.30.70.100">
    <property type="match status" value="1"/>
</dbReference>
<dbReference type="PROSITE" id="PS51725">
    <property type="entry name" value="ABM"/>
    <property type="match status" value="1"/>
</dbReference>
<keyword evidence="2" id="KW-0560">Oxidoreductase</keyword>
<organism evidence="2 3">
    <name type="scientific">Salinibacter ruber</name>
    <dbReference type="NCBI Taxonomy" id="146919"/>
    <lineage>
        <taxon>Bacteria</taxon>
        <taxon>Pseudomonadati</taxon>
        <taxon>Rhodothermota</taxon>
        <taxon>Rhodothermia</taxon>
        <taxon>Rhodothermales</taxon>
        <taxon>Salinibacteraceae</taxon>
        <taxon>Salinibacter</taxon>
    </lineage>
</organism>
<dbReference type="InterPro" id="IPR011008">
    <property type="entry name" value="Dimeric_a/b-barrel"/>
</dbReference>
<evidence type="ECO:0000259" key="1">
    <source>
        <dbReference type="PROSITE" id="PS51725"/>
    </source>
</evidence>
<comment type="caution">
    <text evidence="2">The sequence shown here is derived from an EMBL/GenBank/DDBJ whole genome shotgun (WGS) entry which is preliminary data.</text>
</comment>